<organism evidence="2 3">
    <name type="scientific">Microbulbifer echini</name>
    <dbReference type="NCBI Taxonomy" id="1529067"/>
    <lineage>
        <taxon>Bacteria</taxon>
        <taxon>Pseudomonadati</taxon>
        <taxon>Pseudomonadota</taxon>
        <taxon>Gammaproteobacteria</taxon>
        <taxon>Cellvibrionales</taxon>
        <taxon>Microbulbiferaceae</taxon>
        <taxon>Microbulbifer</taxon>
    </lineage>
</organism>
<dbReference type="RefSeq" id="WP_299586296.1">
    <property type="nucleotide sequence ID" value="NZ_JBGMEL010000003.1"/>
</dbReference>
<evidence type="ECO:0000313" key="3">
    <source>
        <dbReference type="Proteomes" id="UP001569414"/>
    </source>
</evidence>
<comment type="caution">
    <text evidence="2">The sequence shown here is derived from an EMBL/GenBank/DDBJ whole genome shotgun (WGS) entry which is preliminary data.</text>
</comment>
<feature type="domain" description="SnoaL-like" evidence="1">
    <location>
        <begin position="8"/>
        <end position="126"/>
    </location>
</feature>
<dbReference type="EMBL" id="JBGMEL010000003">
    <property type="protein sequence ID" value="MFA0789775.1"/>
    <property type="molecule type" value="Genomic_DNA"/>
</dbReference>
<proteinExistence type="predicted"/>
<accession>A0ABV4NKI0</accession>
<gene>
    <name evidence="2" type="ORF">ACCI51_04400</name>
</gene>
<dbReference type="Gene3D" id="3.10.450.50">
    <property type="match status" value="1"/>
</dbReference>
<dbReference type="Proteomes" id="UP001569414">
    <property type="component" value="Unassembled WGS sequence"/>
</dbReference>
<dbReference type="InterPro" id="IPR037401">
    <property type="entry name" value="SnoaL-like"/>
</dbReference>
<protein>
    <submittedName>
        <fullName evidence="2">Nuclear transport factor 2 family protein</fullName>
    </submittedName>
</protein>
<evidence type="ECO:0000259" key="1">
    <source>
        <dbReference type="Pfam" id="PF13577"/>
    </source>
</evidence>
<dbReference type="InterPro" id="IPR032710">
    <property type="entry name" value="NTF2-like_dom_sf"/>
</dbReference>
<dbReference type="SUPFAM" id="SSF54427">
    <property type="entry name" value="NTF2-like"/>
    <property type="match status" value="1"/>
</dbReference>
<keyword evidence="3" id="KW-1185">Reference proteome</keyword>
<reference evidence="2 3" key="1">
    <citation type="submission" date="2024-08" db="EMBL/GenBank/DDBJ databases">
        <authorList>
            <person name="Ishaq N."/>
        </authorList>
    </citation>
    <scope>NUCLEOTIDE SEQUENCE [LARGE SCALE GENOMIC DNA]</scope>
    <source>
        <strain evidence="2 3">JCM 30400</strain>
    </source>
</reference>
<name>A0ABV4NKI0_9GAMM</name>
<dbReference type="Pfam" id="PF13577">
    <property type="entry name" value="SnoaL_4"/>
    <property type="match status" value="1"/>
</dbReference>
<evidence type="ECO:0000313" key="2">
    <source>
        <dbReference type="EMBL" id="MFA0789775.1"/>
    </source>
</evidence>
<sequence length="167" mass="19174">MDELQLFRDRFAISDLLSRYTLTIDNCDARGWASLFTLDGHFQHGSRVIRGREKLERYALIHNKLRCRHITSSPLHHLSEDGQSASGKATTVEINATRSGYRIAVIAEYRDELVKVDGNWLIRCRRGEEVKLVDDPDFPILFADPNTRDQVKLLMDAWDELGETVSD</sequence>